<reference evidence="3" key="2">
    <citation type="journal article" date="2015" name="Data Brief">
        <title>Shoot transcriptome of the giant reed, Arundo donax.</title>
        <authorList>
            <person name="Barrero R.A."/>
            <person name="Guerrero F.D."/>
            <person name="Moolhuijzen P."/>
            <person name="Goolsby J.A."/>
            <person name="Tidwell J."/>
            <person name="Bellgard S.E."/>
            <person name="Bellgard M.I."/>
        </authorList>
    </citation>
    <scope>NUCLEOTIDE SEQUENCE</scope>
    <source>
        <tissue evidence="3">Shoot tissue taken approximately 20 cm above the soil surface</tissue>
    </source>
</reference>
<accession>A0A0A9ARA1</accession>
<keyword evidence="2" id="KW-0472">Membrane</keyword>
<feature type="region of interest" description="Disordered" evidence="1">
    <location>
        <begin position="1"/>
        <end position="22"/>
    </location>
</feature>
<proteinExistence type="predicted"/>
<evidence type="ECO:0000256" key="2">
    <source>
        <dbReference type="SAM" id="Phobius"/>
    </source>
</evidence>
<dbReference type="AlphaFoldDB" id="A0A0A9ARA1"/>
<evidence type="ECO:0000256" key="1">
    <source>
        <dbReference type="SAM" id="MobiDB-lite"/>
    </source>
</evidence>
<feature type="transmembrane region" description="Helical" evidence="2">
    <location>
        <begin position="39"/>
        <end position="64"/>
    </location>
</feature>
<organism evidence="3">
    <name type="scientific">Arundo donax</name>
    <name type="common">Giant reed</name>
    <name type="synonym">Donax arundinaceus</name>
    <dbReference type="NCBI Taxonomy" id="35708"/>
    <lineage>
        <taxon>Eukaryota</taxon>
        <taxon>Viridiplantae</taxon>
        <taxon>Streptophyta</taxon>
        <taxon>Embryophyta</taxon>
        <taxon>Tracheophyta</taxon>
        <taxon>Spermatophyta</taxon>
        <taxon>Magnoliopsida</taxon>
        <taxon>Liliopsida</taxon>
        <taxon>Poales</taxon>
        <taxon>Poaceae</taxon>
        <taxon>PACMAD clade</taxon>
        <taxon>Arundinoideae</taxon>
        <taxon>Arundineae</taxon>
        <taxon>Arundo</taxon>
    </lineage>
</organism>
<protein>
    <submittedName>
        <fullName evidence="3">Uncharacterized protein</fullName>
    </submittedName>
</protein>
<name>A0A0A9ARA1_ARUDO</name>
<keyword evidence="2" id="KW-0812">Transmembrane</keyword>
<reference evidence="3" key="1">
    <citation type="submission" date="2014-09" db="EMBL/GenBank/DDBJ databases">
        <authorList>
            <person name="Magalhaes I.L.F."/>
            <person name="Oliveira U."/>
            <person name="Santos F.R."/>
            <person name="Vidigal T.H.D.A."/>
            <person name="Brescovit A.D."/>
            <person name="Santos A.J."/>
        </authorList>
    </citation>
    <scope>NUCLEOTIDE SEQUENCE</scope>
    <source>
        <tissue evidence="3">Shoot tissue taken approximately 20 cm above the soil surface</tissue>
    </source>
</reference>
<keyword evidence="2" id="KW-1133">Transmembrane helix</keyword>
<evidence type="ECO:0000313" key="3">
    <source>
        <dbReference type="EMBL" id="JAD52408.1"/>
    </source>
</evidence>
<dbReference type="EMBL" id="GBRH01245487">
    <property type="protein sequence ID" value="JAD52408.1"/>
    <property type="molecule type" value="Transcribed_RNA"/>
</dbReference>
<sequence>MGFMTACARSSLKTPAEGGYDAASATSAMGEDTFTALSMLSLVSAACTLVMAGTSCAVTFLAVANTSLPTAMPWICVAG</sequence>